<accession>A0ABU8W7E2</accession>
<dbReference type="Proteomes" id="UP001363010">
    <property type="component" value="Unassembled WGS sequence"/>
</dbReference>
<dbReference type="RefSeq" id="WP_340367004.1">
    <property type="nucleotide sequence ID" value="NZ_JBBKZV010000027.1"/>
</dbReference>
<name>A0ABU8W7E2_9BURK</name>
<organism evidence="1 2">
    <name type="scientific">Variovorax humicola</name>
    <dbReference type="NCBI Taxonomy" id="1769758"/>
    <lineage>
        <taxon>Bacteria</taxon>
        <taxon>Pseudomonadati</taxon>
        <taxon>Pseudomonadota</taxon>
        <taxon>Betaproteobacteria</taxon>
        <taxon>Burkholderiales</taxon>
        <taxon>Comamonadaceae</taxon>
        <taxon>Variovorax</taxon>
    </lineage>
</organism>
<protein>
    <submittedName>
        <fullName evidence="1">Uncharacterized protein</fullName>
    </submittedName>
</protein>
<sequence length="99" mass="11143">MRITIQAVVDRQDGLPPETLELGAVQREQDCDPSSGLGLFIRETHDMLERLQSILLKEQTALFLKSAVRCQGCGERLATKTTRSLVYRTDLALEKRIPC</sequence>
<dbReference type="EMBL" id="JBBKZV010000027">
    <property type="protein sequence ID" value="MEJ8825974.1"/>
    <property type="molecule type" value="Genomic_DNA"/>
</dbReference>
<gene>
    <name evidence="1" type="ORF">WKW80_28775</name>
</gene>
<evidence type="ECO:0000313" key="2">
    <source>
        <dbReference type="Proteomes" id="UP001363010"/>
    </source>
</evidence>
<evidence type="ECO:0000313" key="1">
    <source>
        <dbReference type="EMBL" id="MEJ8825974.1"/>
    </source>
</evidence>
<comment type="caution">
    <text evidence="1">The sequence shown here is derived from an EMBL/GenBank/DDBJ whole genome shotgun (WGS) entry which is preliminary data.</text>
</comment>
<reference evidence="1 2" key="1">
    <citation type="submission" date="2024-03" db="EMBL/GenBank/DDBJ databases">
        <title>Novel species of the genus Variovorax.</title>
        <authorList>
            <person name="Liu Q."/>
            <person name="Xin Y.-H."/>
        </authorList>
    </citation>
    <scope>NUCLEOTIDE SEQUENCE [LARGE SCALE GENOMIC DNA]</scope>
    <source>
        <strain evidence="1 2">KACC 18501</strain>
    </source>
</reference>
<keyword evidence="2" id="KW-1185">Reference proteome</keyword>
<proteinExistence type="predicted"/>